<reference evidence="1 2" key="1">
    <citation type="journal article" date="2016" name="Nat. Commun.">
        <title>Thousands of microbial genomes shed light on interconnected biogeochemical processes in an aquifer system.</title>
        <authorList>
            <person name="Anantharaman K."/>
            <person name="Brown C.T."/>
            <person name="Hug L.A."/>
            <person name="Sharon I."/>
            <person name="Castelle C.J."/>
            <person name="Probst A.J."/>
            <person name="Thomas B.C."/>
            <person name="Singh A."/>
            <person name="Wilkins M.J."/>
            <person name="Karaoz U."/>
            <person name="Brodie E.L."/>
            <person name="Williams K.H."/>
            <person name="Hubbard S.S."/>
            <person name="Banfield J.F."/>
        </authorList>
    </citation>
    <scope>NUCLEOTIDE SEQUENCE [LARGE SCALE GENOMIC DNA]</scope>
</reference>
<sequence>MRKDIIVLVVTSQDNILLLHRHTTKRYEPGKWEFSVSLANESNKSLEQQAKDNLMFDIGLHGSLLRKGREYAIKIQEDEWTVHPFLFSCSQSVVAIRKTDHSECKWVPLTDIDKYPLVEGLTKNLVSVGLSKSV</sequence>
<comment type="caution">
    <text evidence="1">The sequence shown here is derived from an EMBL/GenBank/DDBJ whole genome shotgun (WGS) entry which is preliminary data.</text>
</comment>
<gene>
    <name evidence="1" type="ORF">A2642_00210</name>
</gene>
<dbReference type="SUPFAM" id="SSF55811">
    <property type="entry name" value="Nudix"/>
    <property type="match status" value="1"/>
</dbReference>
<evidence type="ECO:0008006" key="3">
    <source>
        <dbReference type="Google" id="ProtNLM"/>
    </source>
</evidence>
<dbReference type="EMBL" id="MFTJ01000062">
    <property type="protein sequence ID" value="OGI63939.1"/>
    <property type="molecule type" value="Genomic_DNA"/>
</dbReference>
<dbReference type="Proteomes" id="UP000178700">
    <property type="component" value="Unassembled WGS sequence"/>
</dbReference>
<evidence type="ECO:0000313" key="1">
    <source>
        <dbReference type="EMBL" id="OGI63939.1"/>
    </source>
</evidence>
<name>A0A1F6V329_9BACT</name>
<proteinExistence type="predicted"/>
<protein>
    <recommendedName>
        <fullName evidence="3">Nudix hydrolase domain-containing protein</fullName>
    </recommendedName>
</protein>
<dbReference type="InterPro" id="IPR015797">
    <property type="entry name" value="NUDIX_hydrolase-like_dom_sf"/>
</dbReference>
<accession>A0A1F6V329</accession>
<organism evidence="1 2">
    <name type="scientific">Candidatus Nomurabacteria bacterium RIFCSPHIGHO2_01_FULL_39_10</name>
    <dbReference type="NCBI Taxonomy" id="1801733"/>
    <lineage>
        <taxon>Bacteria</taxon>
        <taxon>Candidatus Nomuraibacteriota</taxon>
    </lineage>
</organism>
<evidence type="ECO:0000313" key="2">
    <source>
        <dbReference type="Proteomes" id="UP000178700"/>
    </source>
</evidence>
<dbReference type="Gene3D" id="3.90.79.10">
    <property type="entry name" value="Nucleoside Triphosphate Pyrophosphohydrolase"/>
    <property type="match status" value="1"/>
</dbReference>
<dbReference type="AlphaFoldDB" id="A0A1F6V329"/>